<feature type="compositionally biased region" description="Acidic residues" evidence="1">
    <location>
        <begin position="304"/>
        <end position="319"/>
    </location>
</feature>
<keyword evidence="3" id="KW-1185">Reference proteome</keyword>
<evidence type="ECO:0000256" key="1">
    <source>
        <dbReference type="SAM" id="MobiDB-lite"/>
    </source>
</evidence>
<sequence>MLTSKTSDAWLALPTPPTSTSLASHSLPITLLPPPFATATAAPATVMVSFDGLPDPEAFDAALTRRTSTFKRKSAGAALVTREKYEETLLFLRDPKSLVFADRYEGARLRQYYRIGYIYDGGERRAIVEGNRGSTDKVFKRVACREDLWSLVTQAHLAGKKHRDVDETFDVLRPAWTELPKWAVEEYCKLCPRCSPRRRYTRKNTATAQSRAPNPFSAPKSAQLACASTPSRGTKRTDDCGDELQDHFAPPSKKARAGSVTPNLVKVSARQVRPSHALAVGRVLSSSSACSTAFVLHSKRARDDDDDDEDDDDDDDEVDGSSLAKRPRARAGHRDATPTPQSTIPPAPLTPESLALNAASGSPDPITWPTFLERALTVDSSGVVTLDSGKLPDSSNASAPTVHASVAELEGLGSPIDLRAPSAYSTPSVDGAGPCSSAGRMSRTSSIDSNASFWSTSSASTATTINSSCSSRTTRRPLAGGPRSEVNSPLGATLGAAPFISRSRTLYASWRADRPNPFAAAFDSPQYAVARPEVHLVEPLSGATPFWMHSLHFSHAGPSAWDHPSTISPRLLL</sequence>
<reference evidence="2 3" key="1">
    <citation type="submission" date="2019-03" db="EMBL/GenBank/DDBJ databases">
        <title>Rhodosporidium diobovatum UCD-FST 08-225 genome sequencing, assembly, and annotation.</title>
        <authorList>
            <person name="Fakankun I.U."/>
            <person name="Fristensky B."/>
            <person name="Levin D.B."/>
        </authorList>
    </citation>
    <scope>NUCLEOTIDE SEQUENCE [LARGE SCALE GENOMIC DNA]</scope>
    <source>
        <strain evidence="2 3">UCD-FST 08-225</strain>
    </source>
</reference>
<feature type="region of interest" description="Disordered" evidence="1">
    <location>
        <begin position="300"/>
        <end position="361"/>
    </location>
</feature>
<feature type="region of interest" description="Disordered" evidence="1">
    <location>
        <begin position="202"/>
        <end position="261"/>
    </location>
</feature>
<protein>
    <recommendedName>
        <fullName evidence="4">Proteophosphoglycan ppg4</fullName>
    </recommendedName>
</protein>
<name>A0A5C5FL73_9BASI</name>
<feature type="region of interest" description="Disordered" evidence="1">
    <location>
        <begin position="423"/>
        <end position="445"/>
    </location>
</feature>
<feature type="region of interest" description="Disordered" evidence="1">
    <location>
        <begin position="463"/>
        <end position="490"/>
    </location>
</feature>
<dbReference type="AlphaFoldDB" id="A0A5C5FL73"/>
<accession>A0A5C5FL73</accession>
<evidence type="ECO:0008006" key="4">
    <source>
        <dbReference type="Google" id="ProtNLM"/>
    </source>
</evidence>
<organism evidence="2 3">
    <name type="scientific">Rhodotorula diobovata</name>
    <dbReference type="NCBI Taxonomy" id="5288"/>
    <lineage>
        <taxon>Eukaryota</taxon>
        <taxon>Fungi</taxon>
        <taxon>Dikarya</taxon>
        <taxon>Basidiomycota</taxon>
        <taxon>Pucciniomycotina</taxon>
        <taxon>Microbotryomycetes</taxon>
        <taxon>Sporidiobolales</taxon>
        <taxon>Sporidiobolaceae</taxon>
        <taxon>Rhodotorula</taxon>
    </lineage>
</organism>
<evidence type="ECO:0000313" key="3">
    <source>
        <dbReference type="Proteomes" id="UP000311382"/>
    </source>
</evidence>
<comment type="caution">
    <text evidence="2">The sequence shown here is derived from an EMBL/GenBank/DDBJ whole genome shotgun (WGS) entry which is preliminary data.</text>
</comment>
<dbReference type="EMBL" id="SOZI01000197">
    <property type="protein sequence ID" value="TNY17500.1"/>
    <property type="molecule type" value="Genomic_DNA"/>
</dbReference>
<feature type="compositionally biased region" description="Polar residues" evidence="1">
    <location>
        <begin position="203"/>
        <end position="212"/>
    </location>
</feature>
<proteinExistence type="predicted"/>
<evidence type="ECO:0000313" key="2">
    <source>
        <dbReference type="EMBL" id="TNY17500.1"/>
    </source>
</evidence>
<dbReference type="Proteomes" id="UP000311382">
    <property type="component" value="Unassembled WGS sequence"/>
</dbReference>
<gene>
    <name evidence="2" type="ORF">DMC30DRAFT_105748</name>
</gene>